<dbReference type="PANTHER" id="PTHR10948:SF23">
    <property type="entry name" value="TRANSPOSASE INSI FOR INSERTION SEQUENCE ELEMENT IS30A-RELATED"/>
    <property type="match status" value="1"/>
</dbReference>
<dbReference type="InterPro" id="IPR012337">
    <property type="entry name" value="RNaseH-like_sf"/>
</dbReference>
<dbReference type="InterPro" id="IPR053392">
    <property type="entry name" value="Transposase_IS30-like"/>
</dbReference>
<dbReference type="SUPFAM" id="SSF53098">
    <property type="entry name" value="Ribonuclease H-like"/>
    <property type="match status" value="1"/>
</dbReference>
<organism evidence="1 2">
    <name type="scientific">Nocardiopsis akebiae</name>
    <dbReference type="NCBI Taxonomy" id="2831968"/>
    <lineage>
        <taxon>Bacteria</taxon>
        <taxon>Bacillati</taxon>
        <taxon>Actinomycetota</taxon>
        <taxon>Actinomycetes</taxon>
        <taxon>Streptosporangiales</taxon>
        <taxon>Nocardiopsidaceae</taxon>
        <taxon>Nocardiopsis</taxon>
    </lineage>
</organism>
<dbReference type="EMBL" id="CP074132">
    <property type="protein sequence ID" value="QUX26922.1"/>
    <property type="molecule type" value="Genomic_DNA"/>
</dbReference>
<dbReference type="PANTHER" id="PTHR10948">
    <property type="entry name" value="TRANSPOSASE"/>
    <property type="match status" value="1"/>
</dbReference>
<sequence>MADVFVDHVSGSPELVRKPLTWDQGTEMSRHAALTVATDLPVFFADAHGPWQRSTNENTNRLIREYLLEGTDIVRHQPYLTAIAEEINTRPRACLGFYTPQEVFHKLLLEGGSADEEGVASTN</sequence>
<name>A0ABX8BY56_9ACTN</name>
<evidence type="ECO:0000313" key="2">
    <source>
        <dbReference type="Proteomes" id="UP000678016"/>
    </source>
</evidence>
<dbReference type="Proteomes" id="UP000678016">
    <property type="component" value="Chromosome"/>
</dbReference>
<dbReference type="InterPro" id="IPR051917">
    <property type="entry name" value="Transposase-Integrase"/>
</dbReference>
<gene>
    <name evidence="1" type="ORF">KGD83_16300</name>
</gene>
<evidence type="ECO:0000313" key="1">
    <source>
        <dbReference type="EMBL" id="QUX26922.1"/>
    </source>
</evidence>
<accession>A0ABX8BY56</accession>
<protein>
    <submittedName>
        <fullName evidence="1">IS30 family transposase</fullName>
    </submittedName>
</protein>
<proteinExistence type="predicted"/>
<dbReference type="NCBIfam" id="NF033563">
    <property type="entry name" value="transpos_IS30"/>
    <property type="match status" value="1"/>
</dbReference>
<keyword evidence="2" id="KW-1185">Reference proteome</keyword>
<reference evidence="2" key="1">
    <citation type="submission" date="2021-05" db="EMBL/GenBank/DDBJ databases">
        <title>Direct Submission.</title>
        <authorList>
            <person name="Li K."/>
            <person name="Gao J."/>
        </authorList>
    </citation>
    <scope>NUCLEOTIDE SEQUENCE [LARGE SCALE GENOMIC DNA]</scope>
    <source>
        <strain evidence="2">HDS12</strain>
    </source>
</reference>